<evidence type="ECO:0000313" key="2">
    <source>
        <dbReference type="EMBL" id="CAK9166582.1"/>
    </source>
</evidence>
<keyword evidence="4" id="KW-1185">Reference proteome</keyword>
<dbReference type="AlphaFoldDB" id="A0ABC8TAX9"/>
<evidence type="ECO:0000313" key="3">
    <source>
        <dbReference type="EMBL" id="CAK9168607.1"/>
    </source>
</evidence>
<evidence type="ECO:0000313" key="4">
    <source>
        <dbReference type="Proteomes" id="UP001642360"/>
    </source>
</evidence>
<organism evidence="2 4">
    <name type="scientific">Ilex paraguariensis</name>
    <name type="common">yerba mate</name>
    <dbReference type="NCBI Taxonomy" id="185542"/>
    <lineage>
        <taxon>Eukaryota</taxon>
        <taxon>Viridiplantae</taxon>
        <taxon>Streptophyta</taxon>
        <taxon>Embryophyta</taxon>
        <taxon>Tracheophyta</taxon>
        <taxon>Spermatophyta</taxon>
        <taxon>Magnoliopsida</taxon>
        <taxon>eudicotyledons</taxon>
        <taxon>Gunneridae</taxon>
        <taxon>Pentapetalae</taxon>
        <taxon>asterids</taxon>
        <taxon>campanulids</taxon>
        <taxon>Aquifoliales</taxon>
        <taxon>Aquifoliaceae</taxon>
        <taxon>Ilex</taxon>
    </lineage>
</organism>
<dbReference type="EMBL" id="CAUOFW020000303">
    <property type="protein sequence ID" value="CAK9134034.1"/>
    <property type="molecule type" value="Genomic_DNA"/>
</dbReference>
<sequence length="56" mass="6205">MTARHELPLFDATQFLELVKQSNGSLWPLLGLTDQVDEALVAQVENFDFAIISSGQ</sequence>
<dbReference type="EMBL" id="CAUOFW020005105">
    <property type="protein sequence ID" value="CAK9168607.1"/>
    <property type="molecule type" value="Genomic_DNA"/>
</dbReference>
<gene>
    <name evidence="2" type="ORF">ILEXP_LOCUS35810</name>
    <name evidence="3" type="ORF">ILEXP_LOCUS38002</name>
    <name evidence="1" type="ORF">ILEXP_LOCUS968</name>
</gene>
<reference evidence="2 4" key="1">
    <citation type="submission" date="2024-02" db="EMBL/GenBank/DDBJ databases">
        <authorList>
            <person name="Vignale AGUSTIN F."/>
            <person name="Sosa J E."/>
            <person name="Modenutti C."/>
        </authorList>
    </citation>
    <scope>NUCLEOTIDE SEQUENCE [LARGE SCALE GENOMIC DNA]</scope>
</reference>
<name>A0ABC8TAX9_9AQUA</name>
<evidence type="ECO:0000313" key="1">
    <source>
        <dbReference type="EMBL" id="CAK9134034.1"/>
    </source>
</evidence>
<dbReference type="EMBL" id="CAUOFW020004636">
    <property type="protein sequence ID" value="CAK9166582.1"/>
    <property type="molecule type" value="Genomic_DNA"/>
</dbReference>
<dbReference type="Proteomes" id="UP001642360">
    <property type="component" value="Unassembled WGS sequence"/>
</dbReference>
<protein>
    <submittedName>
        <fullName evidence="2">Uncharacterized protein</fullName>
    </submittedName>
</protein>
<proteinExistence type="predicted"/>
<accession>A0ABC8TAX9</accession>
<comment type="caution">
    <text evidence="2">The sequence shown here is derived from an EMBL/GenBank/DDBJ whole genome shotgun (WGS) entry which is preliminary data.</text>
</comment>